<dbReference type="InterPro" id="IPR010982">
    <property type="entry name" value="Lambda_DNA-bd_dom_sf"/>
</dbReference>
<proteinExistence type="predicted"/>
<reference evidence="1 2" key="1">
    <citation type="submission" date="2016-10" db="EMBL/GenBank/DDBJ databases">
        <authorList>
            <person name="de Groot N.N."/>
        </authorList>
    </citation>
    <scope>NUCLEOTIDE SEQUENCE [LARGE SCALE GENOMIC DNA]</scope>
    <source>
        <strain evidence="1 2">U95</strain>
    </source>
</reference>
<protein>
    <submittedName>
        <fullName evidence="1">Regulatory protein, lacI family</fullName>
    </submittedName>
</protein>
<dbReference type="SUPFAM" id="SSF47413">
    <property type="entry name" value="lambda repressor-like DNA-binding domains"/>
    <property type="match status" value="1"/>
</dbReference>
<sequence length="77" mass="8526">MDEQRTDAETLKYQLKMAGFALSDVAESVGVSRSLVSKVIHRSRSSEPVQEFIAKQIGKSVGELFGTDKPKKENPDE</sequence>
<dbReference type="STRING" id="1156985.SAMN04488118_101452"/>
<dbReference type="InterPro" id="IPR001387">
    <property type="entry name" value="Cro/C1-type_HTH"/>
</dbReference>
<keyword evidence="2" id="KW-1185">Reference proteome</keyword>
<dbReference type="CDD" id="cd00093">
    <property type="entry name" value="HTH_XRE"/>
    <property type="match status" value="1"/>
</dbReference>
<evidence type="ECO:0000313" key="1">
    <source>
        <dbReference type="EMBL" id="SCZ51277.1"/>
    </source>
</evidence>
<dbReference type="Proteomes" id="UP000198767">
    <property type="component" value="Unassembled WGS sequence"/>
</dbReference>
<dbReference type="Gene3D" id="1.10.260.40">
    <property type="entry name" value="lambda repressor-like DNA-binding domains"/>
    <property type="match status" value="1"/>
</dbReference>
<dbReference type="RefSeq" id="WP_090215490.1">
    <property type="nucleotide sequence ID" value="NZ_FMWG01000001.1"/>
</dbReference>
<gene>
    <name evidence="1" type="ORF">SAMN04488118_101452</name>
</gene>
<dbReference type="EMBL" id="FMWG01000001">
    <property type="protein sequence ID" value="SCZ51277.1"/>
    <property type="molecule type" value="Genomic_DNA"/>
</dbReference>
<dbReference type="GO" id="GO:0003677">
    <property type="term" value="F:DNA binding"/>
    <property type="evidence" value="ECO:0007669"/>
    <property type="project" value="InterPro"/>
</dbReference>
<name>A0A1G5PPB8_9RHOB</name>
<accession>A0A1G5PPB8</accession>
<dbReference type="AlphaFoldDB" id="A0A1G5PPB8"/>
<dbReference type="OrthoDB" id="5405994at2"/>
<organism evidence="1 2">
    <name type="scientific">Epibacterium ulvae</name>
    <dbReference type="NCBI Taxonomy" id="1156985"/>
    <lineage>
        <taxon>Bacteria</taxon>
        <taxon>Pseudomonadati</taxon>
        <taxon>Pseudomonadota</taxon>
        <taxon>Alphaproteobacteria</taxon>
        <taxon>Rhodobacterales</taxon>
        <taxon>Roseobacteraceae</taxon>
        <taxon>Epibacterium</taxon>
    </lineage>
</organism>
<evidence type="ECO:0000313" key="2">
    <source>
        <dbReference type="Proteomes" id="UP000198767"/>
    </source>
</evidence>